<dbReference type="Proteomes" id="UP000178912">
    <property type="component" value="Unassembled WGS sequence"/>
</dbReference>
<evidence type="ECO:0000313" key="1">
    <source>
        <dbReference type="EMBL" id="CZT11001.1"/>
    </source>
</evidence>
<dbReference type="EMBL" id="FJUX01000135">
    <property type="protein sequence ID" value="CZT11001.1"/>
    <property type="molecule type" value="Genomic_DNA"/>
</dbReference>
<reference evidence="2" key="1">
    <citation type="submission" date="2016-03" db="EMBL/GenBank/DDBJ databases">
        <authorList>
            <person name="Guldener U."/>
        </authorList>
    </citation>
    <scope>NUCLEOTIDE SEQUENCE [LARGE SCALE GENOMIC DNA]</scope>
    <source>
        <strain evidence="2">04CH-RAC-A.6.1</strain>
    </source>
</reference>
<accession>A0A1E1LKG9</accession>
<protein>
    <submittedName>
        <fullName evidence="1">Uncharacterized protein</fullName>
    </submittedName>
</protein>
<dbReference type="AlphaFoldDB" id="A0A1E1LKG9"/>
<organism evidence="1 2">
    <name type="scientific">Rhynchosporium agropyri</name>
    <dbReference type="NCBI Taxonomy" id="914238"/>
    <lineage>
        <taxon>Eukaryota</taxon>
        <taxon>Fungi</taxon>
        <taxon>Dikarya</taxon>
        <taxon>Ascomycota</taxon>
        <taxon>Pezizomycotina</taxon>
        <taxon>Leotiomycetes</taxon>
        <taxon>Helotiales</taxon>
        <taxon>Ploettnerulaceae</taxon>
        <taxon>Rhynchosporium</taxon>
    </lineage>
</organism>
<gene>
    <name evidence="1" type="ORF">RAG0_15303</name>
</gene>
<sequence length="199" mass="22938">MRIKRDAQDDLLLPLYHSIIEGRYGAMMKYWDIFCRVAFAWFVSRLDTGVQNLCLSIDVEQLFDDITTGVRYMEVCDVINLLTHPDSLTFLYKYEAAVLYVTTGKEDLLILGTPEVLGERWEYVWSRSNGSVEMYLGGLSLKFTKESDVSVLGFIRPNSSREKNKGWFLLDGEELEAYVEKFYSFEVGEATIAFQQNLS</sequence>
<proteinExistence type="predicted"/>
<keyword evidence="2" id="KW-1185">Reference proteome</keyword>
<name>A0A1E1LKG9_9HELO</name>
<evidence type="ECO:0000313" key="2">
    <source>
        <dbReference type="Proteomes" id="UP000178912"/>
    </source>
</evidence>